<gene>
    <name evidence="4 5 6 7" type="primary">LOC106073490</name>
</gene>
<keyword evidence="2" id="KW-0732">Signal</keyword>
<feature type="chain" id="PRO_5044702375" evidence="2">
    <location>
        <begin position="21"/>
        <end position="789"/>
    </location>
</feature>
<evidence type="ECO:0000313" key="7">
    <source>
        <dbReference type="RefSeq" id="XP_055862877.1"/>
    </source>
</evidence>
<dbReference type="RefSeq" id="XP_055862874.1">
    <property type="nucleotide sequence ID" value="XM_056006899.1"/>
</dbReference>
<keyword evidence="1" id="KW-0472">Membrane</keyword>
<feature type="transmembrane region" description="Helical" evidence="1">
    <location>
        <begin position="722"/>
        <end position="746"/>
    </location>
</feature>
<evidence type="ECO:0000313" key="6">
    <source>
        <dbReference type="RefSeq" id="XP_055862876.1"/>
    </source>
</evidence>
<sequence length="789" mass="89094">MKRVLTDLSIMTLFWISVLSTSPVKHKNLSVTPCSNPDNLTNYCDIYRYRKTRIICTFTALQGLQMTWKYTPFNMKVETTVGNSSRGVQTTSSPCLCGDNYWNYTSTLVIANSDSAQGNTAIRCLGTVNNTTQEVVMKIGASYERIALPEEVFQDNSFTLQCLKTSFKMEENTTLIKEFRLEKYNSTSDKYEVILVHSPKFKNCSASSWQLCQENGTIGLVRNKTNAVCSDAGLYRCSAITSKNITFISPSEYLRVLDRPRILAYKIVPCESIGCSNVTLVCVAKGPLLMHINWLFPKSKWDESAKQFTAALGQSDCGHKLYMVTSTISLPEKHLHDLPTCSVAYEDEFTSYDQRSSELDDEDTMVKNIILEYQSHLIINCTQKWFHLTNFSMTTLSVAKQNSDGHREERARINLDSNKSLVTTATNWSANQTQIYGNVALQVTKVNVTCLDDGLYLCLATFYHNQTKAHQELFQSFLIDVVDRRVETNQPLIQTKQCPSQQVCCVEQNQTINVTCSVNTTSMSELQLLYPSHDAENVRRKNQTELNVREKSMCPVHIKTSDMTIVSVQTDKVITCQILEARSEVKIMVLQKQSMPNIFATQCPQESRCSVIRNSKVQLVCSLKTRATPLAFPLELYYMYNNEEISIAEMPSKIEVSKASIKFNQSSRSECAEYFLQYNLTIQSLESSTQFKCKYFSWTSSVVVTVSKHEWTNTSLSSSFSILWLIPIIFGPLVISILAGVLHVLFLKKTIERKMSVSQTSIVVSSVAELPRIKLTKGVKSFIPGESAV</sequence>
<dbReference type="Proteomes" id="UP001165740">
    <property type="component" value="Chromosome 12"/>
</dbReference>
<keyword evidence="1" id="KW-0812">Transmembrane</keyword>
<reference evidence="4 5" key="1">
    <citation type="submission" date="2025-04" db="UniProtKB">
        <authorList>
            <consortium name="RefSeq"/>
        </authorList>
    </citation>
    <scope>IDENTIFICATION</scope>
</reference>
<organism evidence="3 7">
    <name type="scientific">Biomphalaria glabrata</name>
    <name type="common">Bloodfluke planorb</name>
    <name type="synonym">Freshwater snail</name>
    <dbReference type="NCBI Taxonomy" id="6526"/>
    <lineage>
        <taxon>Eukaryota</taxon>
        <taxon>Metazoa</taxon>
        <taxon>Spiralia</taxon>
        <taxon>Lophotrochozoa</taxon>
        <taxon>Mollusca</taxon>
        <taxon>Gastropoda</taxon>
        <taxon>Heterobranchia</taxon>
        <taxon>Euthyneura</taxon>
        <taxon>Panpulmonata</taxon>
        <taxon>Hygrophila</taxon>
        <taxon>Lymnaeoidea</taxon>
        <taxon>Planorbidae</taxon>
        <taxon>Biomphalaria</taxon>
    </lineage>
</organism>
<keyword evidence="3" id="KW-1185">Reference proteome</keyword>
<dbReference type="OrthoDB" id="10363288at2759"/>
<dbReference type="RefSeq" id="XP_055862875.1">
    <property type="nucleotide sequence ID" value="XM_056006900.1"/>
</dbReference>
<dbReference type="GeneID" id="106073490"/>
<proteinExistence type="predicted"/>
<dbReference type="AlphaFoldDB" id="A0A9W2YJG5"/>
<protein>
    <submittedName>
        <fullName evidence="4 5">Uncharacterized protein LOC106073490</fullName>
    </submittedName>
</protein>
<dbReference type="RefSeq" id="XP_055862876.1">
    <property type="nucleotide sequence ID" value="XM_056006901.1"/>
</dbReference>
<evidence type="ECO:0000313" key="4">
    <source>
        <dbReference type="RefSeq" id="XP_055862874.1"/>
    </source>
</evidence>
<name>A0A9W2YJG5_BIOGL</name>
<feature type="signal peptide" evidence="2">
    <location>
        <begin position="1"/>
        <end position="20"/>
    </location>
</feature>
<accession>A0A9W2YJG5</accession>
<evidence type="ECO:0000256" key="2">
    <source>
        <dbReference type="SAM" id="SignalP"/>
    </source>
</evidence>
<evidence type="ECO:0000313" key="5">
    <source>
        <dbReference type="RefSeq" id="XP_055862875.1"/>
    </source>
</evidence>
<dbReference type="RefSeq" id="XP_055862877.1">
    <property type="nucleotide sequence ID" value="XM_056006902.1"/>
</dbReference>
<evidence type="ECO:0000313" key="3">
    <source>
        <dbReference type="Proteomes" id="UP001165740"/>
    </source>
</evidence>
<evidence type="ECO:0000256" key="1">
    <source>
        <dbReference type="SAM" id="Phobius"/>
    </source>
</evidence>
<keyword evidence="1" id="KW-1133">Transmembrane helix</keyword>